<dbReference type="HOGENOM" id="CLU_533095_0_0_6"/>
<evidence type="ECO:0000256" key="1">
    <source>
        <dbReference type="SAM" id="Phobius"/>
    </source>
</evidence>
<evidence type="ECO:0008006" key="4">
    <source>
        <dbReference type="Google" id="ProtNLM"/>
    </source>
</evidence>
<dbReference type="EMBL" id="CM001475">
    <property type="protein sequence ID" value="EIC31449.1"/>
    <property type="molecule type" value="Genomic_DNA"/>
</dbReference>
<dbReference type="InterPro" id="IPR027417">
    <property type="entry name" value="P-loop_NTPase"/>
</dbReference>
<dbReference type="Proteomes" id="UP000005090">
    <property type="component" value="Chromosome"/>
</dbReference>
<proteinExistence type="predicted"/>
<protein>
    <recommendedName>
        <fullName evidence="4">Dynamin family protein</fullName>
    </recommendedName>
</protein>
<feature type="transmembrane region" description="Helical" evidence="1">
    <location>
        <begin position="325"/>
        <end position="347"/>
    </location>
</feature>
<keyword evidence="1" id="KW-0472">Membrane</keyword>
<dbReference type="STRING" id="686340.Metal_3807"/>
<dbReference type="eggNOG" id="COG0699">
    <property type="taxonomic scope" value="Bacteria"/>
</dbReference>
<dbReference type="AlphaFoldDB" id="H8GID7"/>
<reference evidence="2 3" key="1">
    <citation type="journal article" date="2013" name="Genome Announc.">
        <title>Genome Sequence of the Obligate Gammaproteobacterial Methanotroph Methylomicrobium album Strain BG8.</title>
        <authorList>
            <person name="Kits K.D."/>
            <person name="Kalyuzhnaya M.G."/>
            <person name="Klotz M.G."/>
            <person name="Jetten M.S."/>
            <person name="Op den Camp H.J."/>
            <person name="Vuilleumier S."/>
            <person name="Bringel F."/>
            <person name="Dispirito A.A."/>
            <person name="Murrell J.C."/>
            <person name="Bruce D."/>
            <person name="Cheng J.F."/>
            <person name="Copeland A."/>
            <person name="Goodwin L."/>
            <person name="Hauser L."/>
            <person name="Lajus A."/>
            <person name="Land M.L."/>
            <person name="Lapidus A."/>
            <person name="Lucas S."/>
            <person name="Medigue C."/>
            <person name="Pitluck S."/>
            <person name="Woyke T."/>
            <person name="Zeytun A."/>
            <person name="Stein L.Y."/>
        </authorList>
    </citation>
    <scope>NUCLEOTIDE SEQUENCE [LARGE SCALE GENOMIC DNA]</scope>
    <source>
        <strain evidence="2 3">BG8</strain>
    </source>
</reference>
<organism evidence="2 3">
    <name type="scientific">Methylomicrobium album BG8</name>
    <dbReference type="NCBI Taxonomy" id="686340"/>
    <lineage>
        <taxon>Bacteria</taxon>
        <taxon>Pseudomonadati</taxon>
        <taxon>Pseudomonadota</taxon>
        <taxon>Gammaproteobacteria</taxon>
        <taxon>Methylococcales</taxon>
        <taxon>Methylococcaceae</taxon>
        <taxon>Methylomicrobium</taxon>
    </lineage>
</organism>
<sequence length="468" mass="52165">MTEKTLSRYLSNLEKYFASDSPILQKTAKVFHELDQLEYDLGLIGADDTTATKCSWWPIVTLIGGASNAKSKFMNAYFGSDLQLTGLQTSHNKFSVLLHNNQTSPTTLPGTALDVDHRFPFYQISRKLEQLRRGEGGRINAYLELKTLPSDHLKGKLFIEAPSISATPATAVTSFLVSYAIENSDTVFVFTDTFETPSPLLDDLIEQIKRHQDTNKVIYLIDAPAALNSARSGEIISSWQRRLADLGIASGQFMILPSQDSGFIPQPGKVDFSLIDQRLANVGYERTYRILQALESHIAEIENVIVPEVKKGIATWKERVNMSSLLVLSLFIVLALFAEINTGIVLATLIDPILGPIALLVLIVIMTPIHLIFSRLHAKMVINQLNNRQKELNLLENPAGMFEKNLTFSRMLLPVSEPALWNKKTKARLAQLTSRTKDLVQSLNDTFSAYNAQLFDVFADSKGPKQIP</sequence>
<gene>
    <name evidence="2" type="ORF">Metal_3807</name>
</gene>
<keyword evidence="3" id="KW-1185">Reference proteome</keyword>
<evidence type="ECO:0000313" key="3">
    <source>
        <dbReference type="Proteomes" id="UP000005090"/>
    </source>
</evidence>
<feature type="transmembrane region" description="Helical" evidence="1">
    <location>
        <begin position="353"/>
        <end position="373"/>
    </location>
</feature>
<dbReference type="RefSeq" id="WP_005374808.1">
    <property type="nucleotide sequence ID" value="NZ_CM001475.1"/>
</dbReference>
<evidence type="ECO:0000313" key="2">
    <source>
        <dbReference type="EMBL" id="EIC31449.1"/>
    </source>
</evidence>
<keyword evidence="1" id="KW-1133">Transmembrane helix</keyword>
<name>H8GID7_METAL</name>
<dbReference type="Gene3D" id="3.40.50.300">
    <property type="entry name" value="P-loop containing nucleotide triphosphate hydrolases"/>
    <property type="match status" value="1"/>
</dbReference>
<accession>H8GID7</accession>
<keyword evidence="1" id="KW-0812">Transmembrane</keyword>